<dbReference type="Proteomes" id="UP001172386">
    <property type="component" value="Unassembled WGS sequence"/>
</dbReference>
<keyword evidence="1" id="KW-0560">Oxidoreductase</keyword>
<accession>A0ACC3AGH1</accession>
<comment type="caution">
    <text evidence="1">The sequence shown here is derived from an EMBL/GenBank/DDBJ whole genome shotgun (WGS) entry which is preliminary data.</text>
</comment>
<keyword evidence="1" id="KW-0575">Peroxidase</keyword>
<sequence>MPSLIHPINGASAPIYTLAEGVPQAKNDTSDQILTGSGGGYVLLTSTQLLEQLAHFSRERIPERVVHAKAAAAWGYFEVTDDVSDITDAAFLNSIGRKTEALCRISTVGPERGSADTVRDFRGFAVKFKTDEGNQDWVFNNQPVFFVRDPAKFPSLNRSHKRHPTTNASDADMFWDFHVNSPESIHALMFLFGDRGIPKSVRHTNAFSGNTYKLTKANGEYHYVRMHLLSDQGIECLADTDAARLAGTDPDNNVLDLQAAIEAGHPPSWTVYFQVIAPSDIAKAAVPIFDMTKVWPHKQYPLRRVGRLVLNRNPRNWFAEVEQAAFSPSNMVPGVEAAPDAMLQARMFAYPDAARYRLGANYQYLPTNAAKAPVYCPTERDGFMNFTDNYGSDPNYVGSQLKPVSFKASNVPQQVRANGAEIKQIVNTLPPPTLDMVSATTLYPVRSASELADLDYEQPRALWQNVMAKQEGAQARFVQTLAGHVAGVKNSQLRSDVYALFEKVDKDLGRMVKETTESKIEALHKVI</sequence>
<dbReference type="EC" id="1.11.1.6" evidence="1"/>
<evidence type="ECO:0000313" key="1">
    <source>
        <dbReference type="EMBL" id="KAJ9662045.1"/>
    </source>
</evidence>
<protein>
    <submittedName>
        <fullName evidence="1">Catalase A</fullName>
        <ecNumber evidence="1">1.11.1.6</ecNumber>
    </submittedName>
</protein>
<keyword evidence="2" id="KW-1185">Reference proteome</keyword>
<dbReference type="EMBL" id="JAPDRQ010000018">
    <property type="protein sequence ID" value="KAJ9662045.1"/>
    <property type="molecule type" value="Genomic_DNA"/>
</dbReference>
<evidence type="ECO:0000313" key="2">
    <source>
        <dbReference type="Proteomes" id="UP001172386"/>
    </source>
</evidence>
<organism evidence="1 2">
    <name type="scientific">Neophaeococcomyces mojaviensis</name>
    <dbReference type="NCBI Taxonomy" id="3383035"/>
    <lineage>
        <taxon>Eukaryota</taxon>
        <taxon>Fungi</taxon>
        <taxon>Dikarya</taxon>
        <taxon>Ascomycota</taxon>
        <taxon>Pezizomycotina</taxon>
        <taxon>Eurotiomycetes</taxon>
        <taxon>Chaetothyriomycetidae</taxon>
        <taxon>Chaetothyriales</taxon>
        <taxon>Chaetothyriales incertae sedis</taxon>
        <taxon>Neophaeococcomyces</taxon>
    </lineage>
</organism>
<gene>
    <name evidence="1" type="primary">CAT1_1</name>
    <name evidence="1" type="ORF">H2198_001587</name>
</gene>
<name>A0ACC3AGH1_9EURO</name>
<reference evidence="1" key="1">
    <citation type="submission" date="2022-10" db="EMBL/GenBank/DDBJ databases">
        <title>Culturing micro-colonial fungi from biological soil crusts in the Mojave desert and describing Neophaeococcomyces mojavensis, and introducing the new genera and species Taxawa tesnikishii.</title>
        <authorList>
            <person name="Kurbessoian T."/>
            <person name="Stajich J.E."/>
        </authorList>
    </citation>
    <scope>NUCLEOTIDE SEQUENCE</scope>
    <source>
        <strain evidence="1">JES_112</strain>
    </source>
</reference>
<proteinExistence type="predicted"/>